<proteinExistence type="predicted"/>
<evidence type="ECO:0000259" key="8">
    <source>
        <dbReference type="PROSITE" id="PS50271"/>
    </source>
</evidence>
<comment type="caution">
    <text evidence="9">The sequence shown here is derived from an EMBL/GenBank/DDBJ whole genome shotgun (WGS) entry which is preliminary data.</text>
</comment>
<dbReference type="GO" id="GO:0008270">
    <property type="term" value="F:zinc ion binding"/>
    <property type="evidence" value="ECO:0007669"/>
    <property type="project" value="UniProtKB-KW"/>
</dbReference>
<dbReference type="Proteomes" id="UP001187531">
    <property type="component" value="Unassembled WGS sequence"/>
</dbReference>
<dbReference type="EMBL" id="JAVRJZ010000016">
    <property type="protein sequence ID" value="KAK2711727.1"/>
    <property type="molecule type" value="Genomic_DNA"/>
</dbReference>
<dbReference type="GO" id="GO:0005737">
    <property type="term" value="C:cytoplasm"/>
    <property type="evidence" value="ECO:0007669"/>
    <property type="project" value="TreeGrafter"/>
</dbReference>
<evidence type="ECO:0000313" key="9">
    <source>
        <dbReference type="EMBL" id="KAK2711727.1"/>
    </source>
</evidence>
<dbReference type="CDD" id="cd12718">
    <property type="entry name" value="RRM_BRAP2"/>
    <property type="match status" value="1"/>
</dbReference>
<dbReference type="InterPro" id="IPR011422">
    <property type="entry name" value="BRAP2/ETP1_RRM"/>
</dbReference>
<dbReference type="SUPFAM" id="SSF57850">
    <property type="entry name" value="RING/U-box"/>
    <property type="match status" value="2"/>
</dbReference>
<dbReference type="SMART" id="SM00184">
    <property type="entry name" value="RING"/>
    <property type="match status" value="1"/>
</dbReference>
<evidence type="ECO:0000256" key="5">
    <source>
        <dbReference type="SAM" id="Coils"/>
    </source>
</evidence>
<dbReference type="SUPFAM" id="SSF54928">
    <property type="entry name" value="RNA-binding domain, RBD"/>
    <property type="match status" value="1"/>
</dbReference>
<evidence type="ECO:0000256" key="3">
    <source>
        <dbReference type="ARBA" id="ARBA00022833"/>
    </source>
</evidence>
<dbReference type="InterPro" id="IPR034932">
    <property type="entry name" value="BRAP2_RRM"/>
</dbReference>
<dbReference type="GO" id="GO:0003676">
    <property type="term" value="F:nucleic acid binding"/>
    <property type="evidence" value="ECO:0007669"/>
    <property type="project" value="InterPro"/>
</dbReference>
<keyword evidence="5" id="KW-0175">Coiled coil</keyword>
<evidence type="ECO:0000256" key="6">
    <source>
        <dbReference type="SAM" id="MobiDB-lite"/>
    </source>
</evidence>
<dbReference type="GO" id="GO:0061630">
    <property type="term" value="F:ubiquitin protein ligase activity"/>
    <property type="evidence" value="ECO:0007669"/>
    <property type="project" value="TreeGrafter"/>
</dbReference>
<dbReference type="SMART" id="SM00290">
    <property type="entry name" value="ZnF_UBP"/>
    <property type="match status" value="1"/>
</dbReference>
<protein>
    <recommendedName>
        <fullName evidence="11">BRCA1-associated protein</fullName>
    </recommendedName>
</protein>
<keyword evidence="1" id="KW-0479">Metal-binding</keyword>
<evidence type="ECO:0000313" key="10">
    <source>
        <dbReference type="Proteomes" id="UP001187531"/>
    </source>
</evidence>
<feature type="coiled-coil region" evidence="5">
    <location>
        <begin position="491"/>
        <end position="567"/>
    </location>
</feature>
<feature type="domain" description="UBP-type" evidence="8">
    <location>
        <begin position="324"/>
        <end position="416"/>
    </location>
</feature>
<keyword evidence="2 4" id="KW-0863">Zinc-finger</keyword>
<keyword evidence="10" id="KW-1185">Reference proteome</keyword>
<dbReference type="Pfam" id="PF07576">
    <property type="entry name" value="BRAP2"/>
    <property type="match status" value="1"/>
</dbReference>
<evidence type="ECO:0000256" key="1">
    <source>
        <dbReference type="ARBA" id="ARBA00022723"/>
    </source>
</evidence>
<keyword evidence="3" id="KW-0862">Zinc</keyword>
<dbReference type="GO" id="GO:0007265">
    <property type="term" value="P:Ras protein signal transduction"/>
    <property type="evidence" value="ECO:0007669"/>
    <property type="project" value="TreeGrafter"/>
</dbReference>
<dbReference type="InterPro" id="IPR035979">
    <property type="entry name" value="RBD_domain_sf"/>
</dbReference>
<dbReference type="InterPro" id="IPR047243">
    <property type="entry name" value="RING-H2_BRAP2"/>
</dbReference>
<dbReference type="AlphaFoldDB" id="A0AA88HWV7"/>
<evidence type="ECO:0008006" key="11">
    <source>
        <dbReference type="Google" id="ProtNLM"/>
    </source>
</evidence>
<dbReference type="InterPro" id="IPR001841">
    <property type="entry name" value="Znf_RING"/>
</dbReference>
<dbReference type="InterPro" id="IPR013083">
    <property type="entry name" value="Znf_RING/FYVE/PHD"/>
</dbReference>
<name>A0AA88HWV7_ARTSF</name>
<dbReference type="Pfam" id="PF13639">
    <property type="entry name" value="zf-RING_2"/>
    <property type="match status" value="1"/>
</dbReference>
<dbReference type="CDD" id="cd16457">
    <property type="entry name" value="RING-H2_BRAP2"/>
    <property type="match status" value="1"/>
</dbReference>
<evidence type="ECO:0000256" key="4">
    <source>
        <dbReference type="PROSITE-ProRule" id="PRU00502"/>
    </source>
</evidence>
<dbReference type="PROSITE" id="PS50271">
    <property type="entry name" value="ZF_UBP"/>
    <property type="match status" value="1"/>
</dbReference>
<reference evidence="9" key="1">
    <citation type="submission" date="2023-07" db="EMBL/GenBank/DDBJ databases">
        <title>Chromosome-level genome assembly of Artemia franciscana.</title>
        <authorList>
            <person name="Jo E."/>
        </authorList>
    </citation>
    <scope>NUCLEOTIDE SEQUENCE</scope>
    <source>
        <tissue evidence="9">Whole body</tissue>
    </source>
</reference>
<feature type="region of interest" description="Disordered" evidence="6">
    <location>
        <begin position="591"/>
        <end position="615"/>
    </location>
</feature>
<feature type="domain" description="RING-type" evidence="7">
    <location>
        <begin position="287"/>
        <end position="327"/>
    </location>
</feature>
<dbReference type="PANTHER" id="PTHR24007">
    <property type="entry name" value="BRCA1-ASSOCIATED PROTEIN"/>
    <property type="match status" value="1"/>
</dbReference>
<dbReference type="Pfam" id="PF02148">
    <property type="entry name" value="zf-UBP"/>
    <property type="match status" value="1"/>
</dbReference>
<dbReference type="Gene3D" id="3.30.40.10">
    <property type="entry name" value="Zinc/RING finger domain, C3HC4 (zinc finger)"/>
    <property type="match status" value="2"/>
</dbReference>
<dbReference type="GO" id="GO:0016567">
    <property type="term" value="P:protein ubiquitination"/>
    <property type="evidence" value="ECO:0007669"/>
    <property type="project" value="TreeGrafter"/>
</dbReference>
<gene>
    <name evidence="9" type="ORF">QYM36_012743</name>
</gene>
<dbReference type="PROSITE" id="PS50089">
    <property type="entry name" value="ZF_RING_2"/>
    <property type="match status" value="1"/>
</dbReference>
<dbReference type="PANTHER" id="PTHR24007:SF7">
    <property type="entry name" value="BRCA1-ASSOCIATED PROTEIN"/>
    <property type="match status" value="1"/>
</dbReference>
<evidence type="ECO:0000256" key="2">
    <source>
        <dbReference type="ARBA" id="ARBA00022771"/>
    </source>
</evidence>
<accession>A0AA88HWV7</accession>
<dbReference type="InterPro" id="IPR001607">
    <property type="entry name" value="Znf_UBP"/>
</dbReference>
<evidence type="ECO:0000259" key="7">
    <source>
        <dbReference type="PROSITE" id="PS50089"/>
    </source>
</evidence>
<sequence length="615" mass="68876">MSICLCSIRFEISDQGQKPEHLSFKASQILDGEMADSTPKPEDLSSSDARIHPITEKKLKECQGKRTFREILIETHPFGGLSKEKTGKTDRRGSVGSVYTDTPSIQPLLASTPCSSKEPSPPIAFEARSISREASVGPIDELKRSKDAVPFVSGNPFVEVTQGILHLYKDNHMTSLDPYVPKSEMICILAIPATVSCQDLLQFIAPCRSTMEHIKIIKDGTPNQYMALLKFKCQESANQFYDAFNGTAFNTFETNICHLVYIARVEVQKSSEGASLPLGGCTELPTCPVCLERMDESVDGILTILCNHSFHAACLAQWEDTSCPVCRHAQTPEVATDNLCQSCGSNESLWICLVCGHVGCGRYVAGHAYKHFLETFHCYAMQLGNSRVWDYVGDNFVHRLIASKSDGKMVQFEDSRNSDFFEEKHPSDGSGKIDAIQLEYSYLMTSQLEAQRGHFEEKIGEIEAKFREEKGLLSKKLDESTIATSALKHEVVSLTKDKQHLERKVNQLTTKLSKAQQDLKDEKELNQCLLENQSTYKKRQDSLEKQMKEISQEKDQAINELREQLRDLMFYMDAQLKIGNSEMKDEIVQGQVVIPAPQQPTTTSGKKSTGRKKKV</sequence>
<organism evidence="9 10">
    <name type="scientific">Artemia franciscana</name>
    <name type="common">Brine shrimp</name>
    <name type="synonym">Artemia sanfranciscana</name>
    <dbReference type="NCBI Taxonomy" id="6661"/>
    <lineage>
        <taxon>Eukaryota</taxon>
        <taxon>Metazoa</taxon>
        <taxon>Ecdysozoa</taxon>
        <taxon>Arthropoda</taxon>
        <taxon>Crustacea</taxon>
        <taxon>Branchiopoda</taxon>
        <taxon>Anostraca</taxon>
        <taxon>Artemiidae</taxon>
        <taxon>Artemia</taxon>
    </lineage>
</organism>